<sequence>MDNENKIMTEEGMSKPKSKTWSSWAIRKVRNGRVKFHGRWYYPYDKYNGEIDDRWIVFHSYDNYYEGTDEKFLPYICPWGTLEFYNAPYDSEEQDRCWEESPFKHDDWSQWFPDVETSKSLLEGVTDLSTRRQFEIDLRQVLYSGMDIDEFWKRLNWKYREIFPDYNRVWTHPEDYAFILEGAQ</sequence>
<dbReference type="AlphaFoldDB" id="A0A0F9JHH7"/>
<protein>
    <submittedName>
        <fullName evidence="1">Uncharacterized protein</fullName>
    </submittedName>
</protein>
<name>A0A0F9JHH7_9ZZZZ</name>
<dbReference type="EMBL" id="LAZR01011422">
    <property type="protein sequence ID" value="KKM61761.1"/>
    <property type="molecule type" value="Genomic_DNA"/>
</dbReference>
<accession>A0A0F9JHH7</accession>
<reference evidence="1" key="1">
    <citation type="journal article" date="2015" name="Nature">
        <title>Complex archaea that bridge the gap between prokaryotes and eukaryotes.</title>
        <authorList>
            <person name="Spang A."/>
            <person name="Saw J.H."/>
            <person name="Jorgensen S.L."/>
            <person name="Zaremba-Niedzwiedzka K."/>
            <person name="Martijn J."/>
            <person name="Lind A.E."/>
            <person name="van Eijk R."/>
            <person name="Schleper C."/>
            <person name="Guy L."/>
            <person name="Ettema T.J."/>
        </authorList>
    </citation>
    <scope>NUCLEOTIDE SEQUENCE</scope>
</reference>
<organism evidence="1">
    <name type="scientific">marine sediment metagenome</name>
    <dbReference type="NCBI Taxonomy" id="412755"/>
    <lineage>
        <taxon>unclassified sequences</taxon>
        <taxon>metagenomes</taxon>
        <taxon>ecological metagenomes</taxon>
    </lineage>
</organism>
<proteinExistence type="predicted"/>
<evidence type="ECO:0000313" key="1">
    <source>
        <dbReference type="EMBL" id="KKM61761.1"/>
    </source>
</evidence>
<comment type="caution">
    <text evidence="1">The sequence shown here is derived from an EMBL/GenBank/DDBJ whole genome shotgun (WGS) entry which is preliminary data.</text>
</comment>
<gene>
    <name evidence="1" type="ORF">LCGC14_1528420</name>
</gene>